<reference evidence="2" key="4">
    <citation type="submission" date="2024-09" db="EMBL/GenBank/DDBJ databases">
        <authorList>
            <person name="Sun Q."/>
            <person name="Mori K."/>
        </authorList>
    </citation>
    <scope>NUCLEOTIDE SEQUENCE</scope>
    <source>
        <strain evidence="2">KCTC 62575</strain>
    </source>
</reference>
<dbReference type="EMBL" id="PYIX02000007">
    <property type="protein sequence ID" value="RFC84325.1"/>
    <property type="molecule type" value="Genomic_DNA"/>
</dbReference>
<keyword evidence="1" id="KW-0472">Membrane</keyword>
<evidence type="ECO:0000313" key="2">
    <source>
        <dbReference type="EMBL" id="MFC2994813.1"/>
    </source>
</evidence>
<dbReference type="RefSeq" id="WP_107007453.1">
    <property type="nucleotide sequence ID" value="NZ_JBHRSF010000008.1"/>
</dbReference>
<keyword evidence="1" id="KW-0812">Transmembrane</keyword>
<dbReference type="AlphaFoldDB" id="A0A371YSA0"/>
<evidence type="ECO:0000313" key="4">
    <source>
        <dbReference type="Proteomes" id="UP000240957"/>
    </source>
</evidence>
<accession>A0A371YSA0</accession>
<dbReference type="GO" id="GO:0043709">
    <property type="term" value="P:cell adhesion involved in single-species biofilm formation"/>
    <property type="evidence" value="ECO:0007669"/>
    <property type="project" value="InterPro"/>
</dbReference>
<evidence type="ECO:0000313" key="5">
    <source>
        <dbReference type="Proteomes" id="UP001595455"/>
    </source>
</evidence>
<evidence type="ECO:0000256" key="1">
    <source>
        <dbReference type="SAM" id="Phobius"/>
    </source>
</evidence>
<dbReference type="InterPro" id="IPR023829">
    <property type="entry name" value="PGA_PgaD"/>
</dbReference>
<dbReference type="NCBIfam" id="TIGR03940">
    <property type="entry name" value="PGA_PgaD"/>
    <property type="match status" value="1"/>
</dbReference>
<dbReference type="EMBL" id="JBHRSF010000008">
    <property type="protein sequence ID" value="MFC2994813.1"/>
    <property type="molecule type" value="Genomic_DNA"/>
</dbReference>
<protein>
    <submittedName>
        <fullName evidence="3">Poly-beta-1,6-N-acetyl-D-glucosamine biosynthesis protein PgaD</fullName>
    </submittedName>
</protein>
<comment type="caution">
    <text evidence="3">The sequence shown here is derived from an EMBL/GenBank/DDBJ whole genome shotgun (WGS) entry which is preliminary data.</text>
</comment>
<dbReference type="Proteomes" id="UP000240957">
    <property type="component" value="Unassembled WGS sequence"/>
</dbReference>
<organism evidence="3 4">
    <name type="scientific">Acinetobacter sichuanensis</name>
    <dbReference type="NCBI Taxonomy" id="2136183"/>
    <lineage>
        <taxon>Bacteria</taxon>
        <taxon>Pseudomonadati</taxon>
        <taxon>Pseudomonadota</taxon>
        <taxon>Gammaproteobacteria</taxon>
        <taxon>Moraxellales</taxon>
        <taxon>Moraxellaceae</taxon>
        <taxon>Acinetobacter</taxon>
    </lineage>
</organism>
<keyword evidence="1" id="KW-1133">Transmembrane helix</keyword>
<reference evidence="3 4" key="2">
    <citation type="submission" date="2018-08" db="EMBL/GenBank/DDBJ databases">
        <title>The draft genome of Acinetobacter sichuanensis strain WCHAc060041.</title>
        <authorList>
            <person name="Qin J."/>
            <person name="Feng Y."/>
            <person name="Zong Z."/>
        </authorList>
    </citation>
    <scope>NUCLEOTIDE SEQUENCE [LARGE SCALE GENOMIC DNA]</scope>
    <source>
        <strain evidence="3 4">WCHAc060041</strain>
    </source>
</reference>
<reference evidence="5" key="3">
    <citation type="journal article" date="2019" name="Int. J. Syst. Evol. Microbiol.">
        <title>The Global Catalogue of Microorganisms (GCM) 10K type strain sequencing project: providing services to taxonomists for standard genome sequencing and annotation.</title>
        <authorList>
            <consortium name="The Broad Institute Genomics Platform"/>
            <consortium name="The Broad Institute Genome Sequencing Center for Infectious Disease"/>
            <person name="Wu L."/>
            <person name="Ma J."/>
        </authorList>
    </citation>
    <scope>NUCLEOTIDE SEQUENCE [LARGE SCALE GENOMIC DNA]</scope>
    <source>
        <strain evidence="5">KCTC 62575</strain>
    </source>
</reference>
<feature type="transmembrane region" description="Helical" evidence="1">
    <location>
        <begin position="61"/>
        <end position="83"/>
    </location>
</feature>
<gene>
    <name evidence="3" type="primary">pgaD</name>
    <name evidence="2" type="ORF">ACFODO_05885</name>
    <name evidence="3" type="ORF">C9E89_006540</name>
</gene>
<sequence>MKASNLIIDLRQQLPWHKRYISTTSTAMLWGVWILLWRPLLLLIGVIGIQKPHIVHNIMQAFTVILQHGLIALMVCALSLLLWNRFIPAKTPEQVKTKSLSDYAEHFALNEQDIDEGRHQKISIVHHDEHGKIISIQ</sequence>
<evidence type="ECO:0000313" key="3">
    <source>
        <dbReference type="EMBL" id="RFC84325.1"/>
    </source>
</evidence>
<reference evidence="2" key="1">
    <citation type="journal article" date="2014" name="Int. J. Syst. Evol. Microbiol.">
        <title>Complete genome of a new Firmicutes species belonging to the dominant human colonic microbiota ('Ruminococcus bicirculans') reveals two chromosomes and a selective capacity to utilize plant glucans.</title>
        <authorList>
            <consortium name="NISC Comparative Sequencing Program"/>
            <person name="Wegmann U."/>
            <person name="Louis P."/>
            <person name="Goesmann A."/>
            <person name="Henrissat B."/>
            <person name="Duncan S.H."/>
            <person name="Flint H.J."/>
        </authorList>
    </citation>
    <scope>NUCLEOTIDE SEQUENCE</scope>
    <source>
        <strain evidence="2">KCTC 62575</strain>
    </source>
</reference>
<feature type="transmembrane region" description="Helical" evidence="1">
    <location>
        <begin position="27"/>
        <end position="49"/>
    </location>
</feature>
<name>A0A371YSA0_9GAMM</name>
<dbReference type="Pfam" id="PF13994">
    <property type="entry name" value="PgaD"/>
    <property type="match status" value="1"/>
</dbReference>
<keyword evidence="5" id="KW-1185">Reference proteome</keyword>
<dbReference type="Proteomes" id="UP001595455">
    <property type="component" value="Unassembled WGS sequence"/>
</dbReference>
<dbReference type="OrthoDB" id="6691414at2"/>
<proteinExistence type="predicted"/>